<organism evidence="1 2">
    <name type="scientific">Agaricus bisporus var. burnettii</name>
    <dbReference type="NCBI Taxonomy" id="192524"/>
    <lineage>
        <taxon>Eukaryota</taxon>
        <taxon>Fungi</taxon>
        <taxon>Dikarya</taxon>
        <taxon>Basidiomycota</taxon>
        <taxon>Agaricomycotina</taxon>
        <taxon>Agaricomycetes</taxon>
        <taxon>Agaricomycetidae</taxon>
        <taxon>Agaricales</taxon>
        <taxon>Agaricineae</taxon>
        <taxon>Agaricaceae</taxon>
        <taxon>Agaricus</taxon>
    </lineage>
</organism>
<proteinExistence type="predicted"/>
<reference evidence="1 2" key="1">
    <citation type="journal article" name="Sci. Rep.">
        <title>Telomere-to-telomere assembled and centromere annotated genomes of the two main subspecies of the button mushroom Agaricus bisporus reveal especially polymorphic chromosome ends.</title>
        <authorList>
            <person name="Sonnenberg A.S.M."/>
            <person name="Sedaghat-Telgerd N."/>
            <person name="Lavrijssen B."/>
            <person name="Ohm R.A."/>
            <person name="Hendrickx P.M."/>
            <person name="Scholtmeijer K."/>
            <person name="Baars J.J.P."/>
            <person name="van Peer A."/>
        </authorList>
    </citation>
    <scope>NUCLEOTIDE SEQUENCE [LARGE SCALE GENOMIC DNA]</scope>
    <source>
        <strain evidence="1 2">H119_p4</strain>
    </source>
</reference>
<comment type="caution">
    <text evidence="1">The sequence shown here is derived from an EMBL/GenBank/DDBJ whole genome shotgun (WGS) entry which is preliminary data.</text>
</comment>
<evidence type="ECO:0000313" key="1">
    <source>
        <dbReference type="EMBL" id="KAF7770948.1"/>
    </source>
</evidence>
<protein>
    <submittedName>
        <fullName evidence="1">Uncharacterized protein</fullName>
    </submittedName>
</protein>
<accession>A0A8H7F0F9</accession>
<name>A0A8H7F0F9_AGABI</name>
<dbReference type="Proteomes" id="UP000629468">
    <property type="component" value="Unassembled WGS sequence"/>
</dbReference>
<gene>
    <name evidence="1" type="ORF">Agabi119p4_6922</name>
</gene>
<dbReference type="EMBL" id="JABXXO010000009">
    <property type="protein sequence ID" value="KAF7770948.1"/>
    <property type="molecule type" value="Genomic_DNA"/>
</dbReference>
<evidence type="ECO:0000313" key="2">
    <source>
        <dbReference type="Proteomes" id="UP000629468"/>
    </source>
</evidence>
<sequence length="350" mass="40108">MAARNVPAEIWGKIFELSCTDGGQTGRSLALVSTYIHAVSRPYQYLSVSITGKNAIAQFANLLAQDTECRRVKFLFMSTIDPSPELRASSSCPEHPAEIPSISDVDATVRDPNGHCKTLNDMYRVLEFVAPSLRILHVVMDFHRQEIFLPIQFPVLEELTMQGPFHDHVDCSDEFFDTLYPTLPSLRRLFLTDVFTCIDDRTYLALEHYAPYLTHLKMQSADGYVESSRTFLRQLSRHNGDEKKNTESYVGHEWNGVKKTNKQPRFPETLQRVLFHMGPTQTAGFFGTMYLLRSIALRELEKVTKEDSRIVLFKDSTWKHPHSRVHSCVEGKGQWLQRIAGGRGHWEDRD</sequence>
<dbReference type="AlphaFoldDB" id="A0A8H7F0F9"/>